<dbReference type="Pfam" id="PF02397">
    <property type="entry name" value="Bac_transf"/>
    <property type="match status" value="1"/>
</dbReference>
<gene>
    <name evidence="10" type="ORF">COO09_02245</name>
</gene>
<dbReference type="InterPro" id="IPR017464">
    <property type="entry name" value="Sugar_tfrase_EpsB_2"/>
</dbReference>
<dbReference type="GO" id="GO:0016780">
    <property type="term" value="F:phosphotransferase activity, for other substituted phosphate groups"/>
    <property type="evidence" value="ECO:0007669"/>
    <property type="project" value="TreeGrafter"/>
</dbReference>
<dbReference type="InterPro" id="IPR003362">
    <property type="entry name" value="Bact_transf"/>
</dbReference>
<evidence type="ECO:0000256" key="3">
    <source>
        <dbReference type="ARBA" id="ARBA00022679"/>
    </source>
</evidence>
<organism evidence="10 11">
    <name type="scientific">Rhizorhabdus dicambivorans</name>
    <dbReference type="NCBI Taxonomy" id="1850238"/>
    <lineage>
        <taxon>Bacteria</taxon>
        <taxon>Pseudomonadati</taxon>
        <taxon>Pseudomonadota</taxon>
        <taxon>Alphaproteobacteria</taxon>
        <taxon>Sphingomonadales</taxon>
        <taxon>Sphingomonadaceae</taxon>
        <taxon>Rhizorhabdus</taxon>
    </lineage>
</organism>
<dbReference type="GO" id="GO:0016020">
    <property type="term" value="C:membrane"/>
    <property type="evidence" value="ECO:0007669"/>
    <property type="project" value="UniProtKB-SubCell"/>
</dbReference>
<evidence type="ECO:0000313" key="11">
    <source>
        <dbReference type="Proteomes" id="UP000218934"/>
    </source>
</evidence>
<keyword evidence="7" id="KW-0270">Exopolysaccharide synthesis</keyword>
<comment type="subcellular location">
    <subcellularLocation>
        <location evidence="1">Membrane</location>
        <topology evidence="1">Multi-pass membrane protein</topology>
    </subcellularLocation>
</comment>
<sequence>MVRLFKHYIAYPVLVLCVADFAVLLLVAEAGWVLRMRQIGADPGPLWNRLPQLLSFALAIQAPMIGVGVYAAESMQTFRFAAARLLVAISLGVILISVLNFISPGITLWRSNSLYSMILAVVLLLMVRVLLGGFVSGDTFKRRVLLLGAGRRAKRVADLEKRMGAGFLIVGCVDMKDAPPQIETAISRTDVESLGQLVEKTEANEVVLALDERRNTVPVDALLRLKTTGVHVTDISDFVERETGRIDLDTIRPSSLIFSDGFSSGRELSMGLKRIFDLVMSAALLAITAPIIVVTALLVKLDSPGPAFYRQVRVGRYGATFEILKLRSMRQDAEAGGNAIWAQKGDARVTRIGRIIRLIRVDELPQLWTVLRGDMSFVGPRPERPEFVAELEKQIPYYAERHMVKPGITGWAQINYPYGASLEDARHKLEYDLYYTKNYSPFLDLLIMLQTVRVLLWAEGAR</sequence>
<evidence type="ECO:0000256" key="4">
    <source>
        <dbReference type="ARBA" id="ARBA00022692"/>
    </source>
</evidence>
<keyword evidence="11" id="KW-1185">Reference proteome</keyword>
<dbReference type="KEGG" id="rdi:CMV14_21900"/>
<evidence type="ECO:0000313" key="10">
    <source>
        <dbReference type="EMBL" id="PCE43775.1"/>
    </source>
</evidence>
<evidence type="ECO:0000256" key="7">
    <source>
        <dbReference type="ARBA" id="ARBA00023169"/>
    </source>
</evidence>
<dbReference type="Gene3D" id="3.40.50.720">
    <property type="entry name" value="NAD(P)-binding Rossmann-like Domain"/>
    <property type="match status" value="1"/>
</dbReference>
<evidence type="ECO:0000259" key="9">
    <source>
        <dbReference type="Pfam" id="PF02397"/>
    </source>
</evidence>
<dbReference type="EMBL" id="NWUF01000002">
    <property type="protein sequence ID" value="PCE43775.1"/>
    <property type="molecule type" value="Genomic_DNA"/>
</dbReference>
<feature type="transmembrane region" description="Helical" evidence="8">
    <location>
        <begin position="83"/>
        <end position="102"/>
    </location>
</feature>
<comment type="caution">
    <text evidence="10">The sequence shown here is derived from an EMBL/GenBank/DDBJ whole genome shotgun (WGS) entry which is preliminary data.</text>
</comment>
<dbReference type="OrthoDB" id="9808602at2"/>
<comment type="similarity">
    <text evidence="2">Belongs to the bacterial sugar transferase family.</text>
</comment>
<proteinExistence type="inferred from homology"/>
<dbReference type="RefSeq" id="WP_066965723.1">
    <property type="nucleotide sequence ID" value="NZ_CP023449.1"/>
</dbReference>
<name>A0A2A4G1A1_9SPHN</name>
<feature type="transmembrane region" description="Helical" evidence="8">
    <location>
        <begin position="114"/>
        <end position="135"/>
    </location>
</feature>
<dbReference type="GO" id="GO:0000271">
    <property type="term" value="P:polysaccharide biosynthetic process"/>
    <property type="evidence" value="ECO:0007669"/>
    <property type="project" value="UniProtKB-KW"/>
</dbReference>
<evidence type="ECO:0000256" key="8">
    <source>
        <dbReference type="SAM" id="Phobius"/>
    </source>
</evidence>
<keyword evidence="3 10" id="KW-0808">Transferase</keyword>
<feature type="transmembrane region" description="Helical" evidence="8">
    <location>
        <begin position="9"/>
        <end position="33"/>
    </location>
</feature>
<dbReference type="NCBIfam" id="TIGR03013">
    <property type="entry name" value="EpsB_2"/>
    <property type="match status" value="1"/>
</dbReference>
<reference evidence="10 11" key="1">
    <citation type="submission" date="2017-09" db="EMBL/GenBank/DDBJ databases">
        <title>The Catabolism of 3,6-Dichlorosalicylic acid is Initiated by the Cytochrome P450 Monooxygenase DsmABC in Rhizorhabdus dicambivorans Ndbn-20.</title>
        <authorList>
            <person name="Na L."/>
        </authorList>
    </citation>
    <scope>NUCLEOTIDE SEQUENCE [LARGE SCALE GENOMIC DNA]</scope>
    <source>
        <strain evidence="10 11">Ndbn-20m</strain>
    </source>
</reference>
<protein>
    <submittedName>
        <fullName evidence="10">Sugar transferase</fullName>
    </submittedName>
</protein>
<dbReference type="Proteomes" id="UP000218934">
    <property type="component" value="Unassembled WGS sequence"/>
</dbReference>
<dbReference type="InterPro" id="IPR017475">
    <property type="entry name" value="EPS_sugar_tfrase"/>
</dbReference>
<feature type="transmembrane region" description="Helical" evidence="8">
    <location>
        <begin position="53"/>
        <end position="71"/>
    </location>
</feature>
<dbReference type="Pfam" id="PF13727">
    <property type="entry name" value="CoA_binding_3"/>
    <property type="match status" value="1"/>
</dbReference>
<keyword evidence="4 8" id="KW-0812">Transmembrane</keyword>
<feature type="transmembrane region" description="Helical" evidence="8">
    <location>
        <begin position="275"/>
        <end position="299"/>
    </location>
</feature>
<evidence type="ECO:0000256" key="6">
    <source>
        <dbReference type="ARBA" id="ARBA00023136"/>
    </source>
</evidence>
<feature type="domain" description="Bacterial sugar transferase" evidence="9">
    <location>
        <begin position="273"/>
        <end position="456"/>
    </location>
</feature>
<keyword evidence="6 8" id="KW-0472">Membrane</keyword>
<dbReference type="AlphaFoldDB" id="A0A2A4G1A1"/>
<evidence type="ECO:0000256" key="2">
    <source>
        <dbReference type="ARBA" id="ARBA00006464"/>
    </source>
</evidence>
<dbReference type="NCBIfam" id="TIGR03025">
    <property type="entry name" value="EPS_sugtrans"/>
    <property type="match status" value="1"/>
</dbReference>
<evidence type="ECO:0000256" key="5">
    <source>
        <dbReference type="ARBA" id="ARBA00022989"/>
    </source>
</evidence>
<keyword evidence="5 8" id="KW-1133">Transmembrane helix</keyword>
<accession>A0A2A4G1A1</accession>
<dbReference type="PANTHER" id="PTHR30576">
    <property type="entry name" value="COLANIC BIOSYNTHESIS UDP-GLUCOSE LIPID CARRIER TRANSFERASE"/>
    <property type="match status" value="1"/>
</dbReference>
<evidence type="ECO:0000256" key="1">
    <source>
        <dbReference type="ARBA" id="ARBA00004141"/>
    </source>
</evidence>
<dbReference type="PANTHER" id="PTHR30576:SF0">
    <property type="entry name" value="UNDECAPRENYL-PHOSPHATE N-ACETYLGALACTOSAMINYL 1-PHOSPHATE TRANSFERASE-RELATED"/>
    <property type="match status" value="1"/>
</dbReference>